<dbReference type="EMBL" id="JANPWB010000012">
    <property type="protein sequence ID" value="KAJ1113607.1"/>
    <property type="molecule type" value="Genomic_DNA"/>
</dbReference>
<evidence type="ECO:0000313" key="2">
    <source>
        <dbReference type="EMBL" id="KAJ1113607.1"/>
    </source>
</evidence>
<feature type="compositionally biased region" description="Low complexity" evidence="1">
    <location>
        <begin position="46"/>
        <end position="65"/>
    </location>
</feature>
<organism evidence="2 3">
    <name type="scientific">Pleurodeles waltl</name>
    <name type="common">Iberian ribbed newt</name>
    <dbReference type="NCBI Taxonomy" id="8319"/>
    <lineage>
        <taxon>Eukaryota</taxon>
        <taxon>Metazoa</taxon>
        <taxon>Chordata</taxon>
        <taxon>Craniata</taxon>
        <taxon>Vertebrata</taxon>
        <taxon>Euteleostomi</taxon>
        <taxon>Amphibia</taxon>
        <taxon>Batrachia</taxon>
        <taxon>Caudata</taxon>
        <taxon>Salamandroidea</taxon>
        <taxon>Salamandridae</taxon>
        <taxon>Pleurodelinae</taxon>
        <taxon>Pleurodeles</taxon>
    </lineage>
</organism>
<keyword evidence="3" id="KW-1185">Reference proteome</keyword>
<dbReference type="Proteomes" id="UP001066276">
    <property type="component" value="Chromosome 8"/>
</dbReference>
<gene>
    <name evidence="2" type="ORF">NDU88_001849</name>
</gene>
<proteinExistence type="predicted"/>
<evidence type="ECO:0000313" key="3">
    <source>
        <dbReference type="Proteomes" id="UP001066276"/>
    </source>
</evidence>
<feature type="compositionally biased region" description="Gly residues" evidence="1">
    <location>
        <begin position="78"/>
        <end position="105"/>
    </location>
</feature>
<name>A0AAV7NBX8_PLEWA</name>
<accession>A0AAV7NBX8</accession>
<reference evidence="2" key="1">
    <citation type="journal article" date="2022" name="bioRxiv">
        <title>Sequencing and chromosome-scale assembly of the giantPleurodeles waltlgenome.</title>
        <authorList>
            <person name="Brown T."/>
            <person name="Elewa A."/>
            <person name="Iarovenko S."/>
            <person name="Subramanian E."/>
            <person name="Araus A.J."/>
            <person name="Petzold A."/>
            <person name="Susuki M."/>
            <person name="Suzuki K.-i.T."/>
            <person name="Hayashi T."/>
            <person name="Toyoda A."/>
            <person name="Oliveira C."/>
            <person name="Osipova E."/>
            <person name="Leigh N.D."/>
            <person name="Simon A."/>
            <person name="Yun M.H."/>
        </authorList>
    </citation>
    <scope>NUCLEOTIDE SEQUENCE</scope>
    <source>
        <strain evidence="2">20211129_DDA</strain>
        <tissue evidence="2">Liver</tissue>
    </source>
</reference>
<evidence type="ECO:0000256" key="1">
    <source>
        <dbReference type="SAM" id="MobiDB-lite"/>
    </source>
</evidence>
<dbReference type="AlphaFoldDB" id="A0AAV7NBX8"/>
<sequence>MEHDAKVREALALLKQAGRMELLRDEALAPGRPARRSSAEVAAAVASCSPPRPVAGAQVRGVARGRSGGRGRVRLGLEKGGPGGGGQEAGAGTGIPEGFPRGGAPSGVASELWISSPQ</sequence>
<feature type="region of interest" description="Disordered" evidence="1">
    <location>
        <begin position="46"/>
        <end position="118"/>
    </location>
</feature>
<protein>
    <submittedName>
        <fullName evidence="2">Uncharacterized protein</fullName>
    </submittedName>
</protein>
<comment type="caution">
    <text evidence="2">The sequence shown here is derived from an EMBL/GenBank/DDBJ whole genome shotgun (WGS) entry which is preliminary data.</text>
</comment>